<reference evidence="1 2" key="1">
    <citation type="journal article" date="2019" name="Syst. Appl. Microbiol.">
        <title>Characterization of Bifidobacterium species in feaces of the Egyptian fruit bat: Description of B. vespertilionis sp. nov. and B. rousetti sp. nov.</title>
        <authorList>
            <person name="Modesto M."/>
            <person name="Satti M."/>
            <person name="Watanabe K."/>
            <person name="Puglisi E."/>
            <person name="Morelli L."/>
            <person name="Huang C.-H."/>
            <person name="Liou J.-S."/>
            <person name="Miyashita M."/>
            <person name="Tamura T."/>
            <person name="Saito S."/>
            <person name="Mori K."/>
            <person name="Huang L."/>
            <person name="Sciavilla P."/>
            <person name="Sandri C."/>
            <person name="Spiezio C."/>
            <person name="Vitali F."/>
            <person name="Cavalieri D."/>
            <person name="Perpetuini G."/>
            <person name="Tofalo R."/>
            <person name="Bonetti A."/>
            <person name="Arita M."/>
            <person name="Mattarelli P."/>
        </authorList>
    </citation>
    <scope>NUCLEOTIDE SEQUENCE [LARGE SCALE GENOMIC DNA]</scope>
    <source>
        <strain evidence="1 2">RST17</strain>
    </source>
</reference>
<name>A0A5M9ZJZ0_9BIFI</name>
<organism evidence="1 2">
    <name type="scientific">Bifidobacterium myosotis</name>
    <dbReference type="NCBI Taxonomy" id="1630166"/>
    <lineage>
        <taxon>Bacteria</taxon>
        <taxon>Bacillati</taxon>
        <taxon>Actinomycetota</taxon>
        <taxon>Actinomycetes</taxon>
        <taxon>Bifidobacteriales</taxon>
        <taxon>Bifidobacteriaceae</taxon>
        <taxon>Bifidobacterium</taxon>
    </lineage>
</organism>
<sequence length="66" mass="7364">MSDLSDSIRTRYALLDVALQGAISDANRRGRDDVAVSLRKAQAHLTLAGLELNDARHRLRKYDDAK</sequence>
<dbReference type="Proteomes" id="UP000410049">
    <property type="component" value="Unassembled WGS sequence"/>
</dbReference>
<comment type="caution">
    <text evidence="1">The sequence shown here is derived from an EMBL/GenBank/DDBJ whole genome shotgun (WGS) entry which is preliminary data.</text>
</comment>
<dbReference type="AlphaFoldDB" id="A0A5M9ZJZ0"/>
<evidence type="ECO:0000313" key="2">
    <source>
        <dbReference type="Proteomes" id="UP000410049"/>
    </source>
</evidence>
<evidence type="ECO:0000313" key="1">
    <source>
        <dbReference type="EMBL" id="KAA8827202.1"/>
    </source>
</evidence>
<dbReference type="EMBL" id="RZUH01000007">
    <property type="protein sequence ID" value="KAA8827202.1"/>
    <property type="molecule type" value="Genomic_DNA"/>
</dbReference>
<proteinExistence type="predicted"/>
<accession>A0A5M9ZJZ0</accession>
<dbReference type="RefSeq" id="WP_150379671.1">
    <property type="nucleotide sequence ID" value="NZ_RZUH01000007.1"/>
</dbReference>
<protein>
    <submittedName>
        <fullName evidence="1">Uncharacterized protein</fullName>
    </submittedName>
</protein>
<gene>
    <name evidence="1" type="ORF">EMO91_09115</name>
</gene>